<name>A0A8S5MZ94_9CAUD</name>
<keyword evidence="1" id="KW-0472">Membrane</keyword>
<organism evidence="2">
    <name type="scientific">Siphoviridae sp. ctAUQ2</name>
    <dbReference type="NCBI Taxonomy" id="2826182"/>
    <lineage>
        <taxon>Viruses</taxon>
        <taxon>Duplodnaviria</taxon>
        <taxon>Heunggongvirae</taxon>
        <taxon>Uroviricota</taxon>
        <taxon>Caudoviricetes</taxon>
    </lineage>
</organism>
<proteinExistence type="predicted"/>
<evidence type="ECO:0008006" key="3">
    <source>
        <dbReference type="Google" id="ProtNLM"/>
    </source>
</evidence>
<dbReference type="EMBL" id="BK015022">
    <property type="protein sequence ID" value="DAD87524.1"/>
    <property type="molecule type" value="Genomic_DNA"/>
</dbReference>
<keyword evidence="1" id="KW-1133">Transmembrane helix</keyword>
<keyword evidence="1" id="KW-0812">Transmembrane</keyword>
<reference evidence="2" key="1">
    <citation type="journal article" date="2021" name="Proc. Natl. Acad. Sci. U.S.A.">
        <title>A Catalog of Tens of Thousands of Viruses from Human Metagenomes Reveals Hidden Associations with Chronic Diseases.</title>
        <authorList>
            <person name="Tisza M.J."/>
            <person name="Buck C.B."/>
        </authorList>
    </citation>
    <scope>NUCLEOTIDE SEQUENCE</scope>
    <source>
        <strain evidence="2">CtAUQ2</strain>
    </source>
</reference>
<feature type="transmembrane region" description="Helical" evidence="1">
    <location>
        <begin position="49"/>
        <end position="67"/>
    </location>
</feature>
<sequence>MKIIYNNIIPLPGFKAINLFGVLFVRKGCTMSDTDLNHEAIHTAQMKEMWYIFFYLWYLIEWVIRLFKKGNAYRNLSFEQEAYANQSWLKYLENRPRFAWFDYI</sequence>
<evidence type="ECO:0000313" key="2">
    <source>
        <dbReference type="EMBL" id="DAD87524.1"/>
    </source>
</evidence>
<protein>
    <recommendedName>
        <fullName evidence="3">Zincin superfamily protease</fullName>
    </recommendedName>
</protein>
<evidence type="ECO:0000256" key="1">
    <source>
        <dbReference type="SAM" id="Phobius"/>
    </source>
</evidence>
<accession>A0A8S5MZ94</accession>